<dbReference type="PANTHER" id="PTHR42827">
    <property type="entry name" value="IRON-SULFUR CLUSTER-BINDING PROTEIN-RELATED"/>
    <property type="match status" value="1"/>
</dbReference>
<name>A0A1L3GN86_9BACT</name>
<keyword evidence="3" id="KW-1185">Reference proteome</keyword>
<feature type="domain" description="4Fe-4S ferredoxin-type" evidence="1">
    <location>
        <begin position="197"/>
        <end position="232"/>
    </location>
</feature>
<dbReference type="AlphaFoldDB" id="A0A1L3GN86"/>
<sequence length="274" mass="30264">MKEVLQEEIRNFVTASPDNRFAGSDHPYFEEPLVGFAAADDPLFSDFKHIIGEFHLTPGEVLHEACGCSVEEARTVICWILPIAEATRKSNRKAQKVPSREWSMTRSHGEHFNTLLRIHLSNLIRSIGAKAVAPLVAGLWRPVKDPRVGMASTWSERHVAYVAGLGTFSLNDGFITEKGIAHRCGSLVTDLVIPASPRTCVDPWNNCLYHRDGSCGLCIRRCPVGAISLQGHDKEKCQAYVYGELRETAGQLYGVMETGCGLCQTKVPCETRVP</sequence>
<dbReference type="InterPro" id="IPR017896">
    <property type="entry name" value="4Fe4S_Fe-S-bd"/>
</dbReference>
<dbReference type="KEGG" id="pef:A7E78_05820"/>
<dbReference type="RefSeq" id="WP_072283366.1">
    <property type="nucleotide sequence ID" value="NZ_CP015519.1"/>
</dbReference>
<accession>A0A1L3GN86</accession>
<dbReference type="EMBL" id="CP015519">
    <property type="protein sequence ID" value="APG27399.1"/>
    <property type="molecule type" value="Genomic_DNA"/>
</dbReference>
<dbReference type="PROSITE" id="PS51379">
    <property type="entry name" value="4FE4S_FER_2"/>
    <property type="match status" value="1"/>
</dbReference>
<organism evidence="2 3">
    <name type="scientific">Syntrophotalea acetylenivorans</name>
    <dbReference type="NCBI Taxonomy" id="1842532"/>
    <lineage>
        <taxon>Bacteria</taxon>
        <taxon>Pseudomonadati</taxon>
        <taxon>Thermodesulfobacteriota</taxon>
        <taxon>Desulfuromonadia</taxon>
        <taxon>Desulfuromonadales</taxon>
        <taxon>Syntrophotaleaceae</taxon>
        <taxon>Syntrophotalea</taxon>
    </lineage>
</organism>
<evidence type="ECO:0000259" key="1">
    <source>
        <dbReference type="PROSITE" id="PS51379"/>
    </source>
</evidence>
<dbReference type="Proteomes" id="UP000182517">
    <property type="component" value="Chromosome"/>
</dbReference>
<gene>
    <name evidence="2" type="ORF">A7E78_05820</name>
</gene>
<dbReference type="STRING" id="1842532.A7E78_05820"/>
<reference evidence="2 3" key="1">
    <citation type="journal article" date="2017" name="Genome Announc.">
        <title>Complete Genome Sequences of Two Acetylene-Fermenting Pelobacter acetylenicus Strains.</title>
        <authorList>
            <person name="Sutton J.M."/>
            <person name="Baesman S.M."/>
            <person name="Fierst J.L."/>
            <person name="Poret-Peterson A.T."/>
            <person name="Oremland R.S."/>
            <person name="Dunlap D.S."/>
            <person name="Akob D.M."/>
        </authorList>
    </citation>
    <scope>NUCLEOTIDE SEQUENCE [LARGE SCALE GENOMIC DNA]</scope>
    <source>
        <strain evidence="2 3">SFB93</strain>
    </source>
</reference>
<evidence type="ECO:0000313" key="3">
    <source>
        <dbReference type="Proteomes" id="UP000182517"/>
    </source>
</evidence>
<proteinExistence type="predicted"/>
<dbReference type="OrthoDB" id="9784571at2"/>
<protein>
    <submittedName>
        <fullName evidence="2">FeS-binding protein</fullName>
    </submittedName>
</protein>
<evidence type="ECO:0000313" key="2">
    <source>
        <dbReference type="EMBL" id="APG27399.1"/>
    </source>
</evidence>
<dbReference type="PANTHER" id="PTHR42827:SF1">
    <property type="entry name" value="IRON-SULFUR CLUSTER-BINDING PROTEIN"/>
    <property type="match status" value="1"/>
</dbReference>